<gene>
    <name evidence="2" type="ORF">Sangu_0032300</name>
</gene>
<reference evidence="2" key="2">
    <citation type="journal article" date="2024" name="Plant">
        <title>Genomic evolution and insights into agronomic trait innovations of Sesamum species.</title>
        <authorList>
            <person name="Miao H."/>
            <person name="Wang L."/>
            <person name="Qu L."/>
            <person name="Liu H."/>
            <person name="Sun Y."/>
            <person name="Le M."/>
            <person name="Wang Q."/>
            <person name="Wei S."/>
            <person name="Zheng Y."/>
            <person name="Lin W."/>
            <person name="Duan Y."/>
            <person name="Cao H."/>
            <person name="Xiong S."/>
            <person name="Wang X."/>
            <person name="Wei L."/>
            <person name="Li C."/>
            <person name="Ma Q."/>
            <person name="Ju M."/>
            <person name="Zhao R."/>
            <person name="Li G."/>
            <person name="Mu C."/>
            <person name="Tian Q."/>
            <person name="Mei H."/>
            <person name="Zhang T."/>
            <person name="Gao T."/>
            <person name="Zhang H."/>
        </authorList>
    </citation>
    <scope>NUCLEOTIDE SEQUENCE</scope>
    <source>
        <strain evidence="2">G01</strain>
    </source>
</reference>
<feature type="region of interest" description="Disordered" evidence="1">
    <location>
        <begin position="77"/>
        <end position="108"/>
    </location>
</feature>
<dbReference type="AlphaFoldDB" id="A0AAW2RH36"/>
<name>A0AAW2RH36_9LAMI</name>
<proteinExistence type="predicted"/>
<reference evidence="2" key="1">
    <citation type="submission" date="2020-06" db="EMBL/GenBank/DDBJ databases">
        <authorList>
            <person name="Li T."/>
            <person name="Hu X."/>
            <person name="Zhang T."/>
            <person name="Song X."/>
            <person name="Zhang H."/>
            <person name="Dai N."/>
            <person name="Sheng W."/>
            <person name="Hou X."/>
            <person name="Wei L."/>
        </authorList>
    </citation>
    <scope>NUCLEOTIDE SEQUENCE</scope>
    <source>
        <strain evidence="2">G01</strain>
        <tissue evidence="2">Leaf</tissue>
    </source>
</reference>
<comment type="caution">
    <text evidence="2">The sequence shown here is derived from an EMBL/GenBank/DDBJ whole genome shotgun (WGS) entry which is preliminary data.</text>
</comment>
<dbReference type="EMBL" id="JACGWK010000001">
    <property type="protein sequence ID" value="KAL0379680.1"/>
    <property type="molecule type" value="Genomic_DNA"/>
</dbReference>
<feature type="compositionally biased region" description="Polar residues" evidence="1">
    <location>
        <begin position="77"/>
        <end position="88"/>
    </location>
</feature>
<protein>
    <submittedName>
        <fullName evidence="2">Uncharacterized protein</fullName>
    </submittedName>
</protein>
<organism evidence="2">
    <name type="scientific">Sesamum angustifolium</name>
    <dbReference type="NCBI Taxonomy" id="2727405"/>
    <lineage>
        <taxon>Eukaryota</taxon>
        <taxon>Viridiplantae</taxon>
        <taxon>Streptophyta</taxon>
        <taxon>Embryophyta</taxon>
        <taxon>Tracheophyta</taxon>
        <taxon>Spermatophyta</taxon>
        <taxon>Magnoliopsida</taxon>
        <taxon>eudicotyledons</taxon>
        <taxon>Gunneridae</taxon>
        <taxon>Pentapetalae</taxon>
        <taxon>asterids</taxon>
        <taxon>lamiids</taxon>
        <taxon>Lamiales</taxon>
        <taxon>Pedaliaceae</taxon>
        <taxon>Sesamum</taxon>
    </lineage>
</organism>
<evidence type="ECO:0000256" key="1">
    <source>
        <dbReference type="SAM" id="MobiDB-lite"/>
    </source>
</evidence>
<sequence>MPTRVLSPSSGEELQACPCRTGLLHHYFTSLIFFKPLEQEKHRTKPNTKTAKFFTAVPSQIRIQKLLLRFCQQSSADGETEKSPNLTIPKNRGATISTPPPTKRLHGSPPHLISHEDNPVGVAHTHRMLPAATHPYLAPTRQHQPVTFYFHSSENEKSDPYSPTCAHYTGSPVAVPSPFSRLAPHRFRLRGPFSFPSFVLQSFPAKNNANSQTSTYLPPAGNQTRGFSVKSITYYACMHATSARPLHLFSSNPLSLCQDTLHYLLCFTTQQHDAFLPSGFHATIRLA</sequence>
<accession>A0AAW2RH36</accession>
<evidence type="ECO:0000313" key="2">
    <source>
        <dbReference type="EMBL" id="KAL0379680.1"/>
    </source>
</evidence>